<keyword evidence="13" id="KW-0175">Coiled coil</keyword>
<dbReference type="PROSITE" id="PS52040">
    <property type="entry name" value="TOPO_IIA"/>
    <property type="match status" value="1"/>
</dbReference>
<accession>A0A6C0BLC5</accession>
<comment type="similarity">
    <text evidence="4">Belongs to the type II topoisomerase family.</text>
</comment>
<sequence length="1354" mass="154733">MEKKPTAVVIKLKQPVEIKLKSPSENPTQQSPLPGQIEQLYQRMELEKQILLRPGTYIGDTKSCEQEMFVYDSDSKQMIKKKIKFVPGLYKIYDEGIVNIRDHHINMLQYLESQEQLKAGQTPTKPLVDPTHKYHPVKNIKILIDMAHNQIILKNDGDGIDVVWHNKEKMYVPELIFGHLLTGTNFDDKVKRTVGGQNGFGAKLINLFSTEFIVETVDSHRGLKYRQRYTHNMTICEPPVITSCQSAPYTMIQFTPDLSRFGLTSLHDDDTVQLMHKRAYDIAACTSKEVTVWYNDEKLEIKTFERYVDLYIGGRGQCKRVYSMVNDDWEIAVCASPDNTFEQVSFVNGICTYRGGKHVDHAANIISSRLVKYATENKKGMSQLNAKNVKDNMWLFINTTMVNPPFDTQTKECFTQNITEFRSRCDVSDDFVEKISQSRVGILDKAIKLSEFKSGNGLKKSDGKKKRLVKLDKLIDACYAGDSRVSGKCTLILTEGNSAQTIAVSGLAAYTEEERKYYGIMPLKGKIINPKDSKVETIEKNDEFVALKQVLGLKQGGDYSGSTNGLRYGRIILMTDADVDGDHIKGLGFNLFHEFWVSLLKIDGFFCSLLTPIVKLTHNRSGEVISLYSLGELEQWKKAHAETMNQWKPKYYKGLGTHNATEAKDIFRKMKLQKYSWNNLSRKIERDGGLPPMIPTTPPASQIPNTSQTKINSVEPKAIDVETSTHYTATTSATANTIATNLEAFRTYYTNNGRHPCDLAMELAFSEKNADYRKGWITNYLSLKAKGLIDLDLHKLPIMSYFDFINEKLVEFSVYDNERSVPSMVDGLKPGQRKILFTMFQKNYKKEIKVAELAGIVSSVTAYHHGEVSLEETIIGMAQDFPGANNLNLLIPDGGFGSRKGKPSSTKDDKKGKGGIGKDASASRYLFTALNSIAKMLFNRIDETQYQYIDDDGKMVEPRYYVPILPMVLINGARGIGTGWSTDVPSFNPRDVISNVDKYIQGQPMDEMQPWYRGFRGTIVKLFHQKYRVTGVYQRTGPTTIQITELPLGSARDSKCFIDYKNFVESMIIDESETDTKKRNRQILANAETLMTDKTIKVTLFFQDETQLNELLSNRESFEKTFKLSHAINTSNMNLFNADGIMTKYINPEDILTDYCQVRLRYYVERKKYLLNTWEQLLLKINEKIRFITYLNDDAHEVKVKNKSKQEIVQVLEKYHFMKMDHQESHKKYVAPEDQDDTEPEANKETTGSEEVNLGNYDYLLKMPIHSLTLEQIRKLENERDEIQQKIDPMKQSTVQQLWSQDLQELKDQLVTFETQWSKDYQDLGPVVARVPCGPRQRITIKHTIPKIAIKLKQ</sequence>
<dbReference type="Gene3D" id="3.30.565.10">
    <property type="entry name" value="Histidine kinase-like ATPase, C-terminal domain"/>
    <property type="match status" value="1"/>
</dbReference>
<dbReference type="SMART" id="SM00434">
    <property type="entry name" value="TOP4c"/>
    <property type="match status" value="1"/>
</dbReference>
<keyword evidence="6" id="KW-0479">Metal-binding</keyword>
<dbReference type="Gene3D" id="3.30.1490.30">
    <property type="match status" value="1"/>
</dbReference>
<dbReference type="GO" id="GO:0003677">
    <property type="term" value="F:DNA binding"/>
    <property type="evidence" value="ECO:0007669"/>
    <property type="project" value="UniProtKB-KW"/>
</dbReference>
<dbReference type="InterPro" id="IPR013757">
    <property type="entry name" value="Topo_IIA_A_a_sf"/>
</dbReference>
<dbReference type="InterPro" id="IPR050634">
    <property type="entry name" value="DNA_Topoisomerase_II"/>
</dbReference>
<dbReference type="InterPro" id="IPR013760">
    <property type="entry name" value="Topo_IIA-like_dom_sf"/>
</dbReference>
<keyword evidence="9" id="KW-0460">Magnesium</keyword>
<reference evidence="16" key="1">
    <citation type="journal article" date="2020" name="Nature">
        <title>Giant virus diversity and host interactions through global metagenomics.</title>
        <authorList>
            <person name="Schulz F."/>
            <person name="Roux S."/>
            <person name="Paez-Espino D."/>
            <person name="Jungbluth S."/>
            <person name="Walsh D.A."/>
            <person name="Denef V.J."/>
            <person name="McMahon K.D."/>
            <person name="Konstantinidis K.T."/>
            <person name="Eloe-Fadrosh E.A."/>
            <person name="Kyrpides N.C."/>
            <person name="Woyke T."/>
        </authorList>
    </citation>
    <scope>NUCLEOTIDE SEQUENCE</scope>
    <source>
        <strain evidence="16">GVMAG-M-3300014204-73</strain>
    </source>
</reference>
<dbReference type="InterPro" id="IPR013758">
    <property type="entry name" value="Topo_IIA_A/C_ab"/>
</dbReference>
<dbReference type="PRINTS" id="PR01158">
    <property type="entry name" value="TOPISMRASEII"/>
</dbReference>
<feature type="coiled-coil region" evidence="13">
    <location>
        <begin position="1266"/>
        <end position="1293"/>
    </location>
</feature>
<dbReference type="InterPro" id="IPR018522">
    <property type="entry name" value="TopoIIA_CS"/>
</dbReference>
<evidence type="ECO:0000256" key="8">
    <source>
        <dbReference type="ARBA" id="ARBA00022840"/>
    </source>
</evidence>
<keyword evidence="8" id="KW-0067">ATP-binding</keyword>
<dbReference type="InterPro" id="IPR031660">
    <property type="entry name" value="TOPRIM_C"/>
</dbReference>
<dbReference type="PROSITE" id="PS00177">
    <property type="entry name" value="TOPOISOMERASE_II"/>
    <property type="match status" value="1"/>
</dbReference>
<proteinExistence type="inferred from homology"/>
<evidence type="ECO:0000256" key="6">
    <source>
        <dbReference type="ARBA" id="ARBA00022723"/>
    </source>
</evidence>
<dbReference type="InterPro" id="IPR036890">
    <property type="entry name" value="HATPase_C_sf"/>
</dbReference>
<evidence type="ECO:0000256" key="1">
    <source>
        <dbReference type="ARBA" id="ARBA00000185"/>
    </source>
</evidence>
<dbReference type="GO" id="GO:0005524">
    <property type="term" value="F:ATP binding"/>
    <property type="evidence" value="ECO:0007669"/>
    <property type="project" value="UniProtKB-KW"/>
</dbReference>
<evidence type="ECO:0000256" key="12">
    <source>
        <dbReference type="ARBA" id="ARBA00023235"/>
    </source>
</evidence>
<dbReference type="FunFam" id="3.90.199.10:FF:000002">
    <property type="entry name" value="DNA topoisomerase 2"/>
    <property type="match status" value="1"/>
</dbReference>
<dbReference type="FunFam" id="3.40.50.670:FF:000001">
    <property type="entry name" value="DNA topoisomerase 2"/>
    <property type="match status" value="1"/>
</dbReference>
<evidence type="ECO:0000256" key="9">
    <source>
        <dbReference type="ARBA" id="ARBA00022842"/>
    </source>
</evidence>
<dbReference type="Pfam" id="PF01751">
    <property type="entry name" value="Toprim"/>
    <property type="match status" value="1"/>
</dbReference>
<evidence type="ECO:0000256" key="13">
    <source>
        <dbReference type="SAM" id="Coils"/>
    </source>
</evidence>
<dbReference type="Pfam" id="PF00204">
    <property type="entry name" value="DNA_gyraseB"/>
    <property type="match status" value="1"/>
</dbReference>
<dbReference type="SUPFAM" id="SSF55874">
    <property type="entry name" value="ATPase domain of HSP90 chaperone/DNA topoisomerase II/histidine kinase"/>
    <property type="match status" value="1"/>
</dbReference>
<protein>
    <recommendedName>
        <fullName evidence="5">DNA topoisomerase (ATP-hydrolyzing)</fullName>
        <ecNumber evidence="5">5.6.2.2</ecNumber>
    </recommendedName>
</protein>
<evidence type="ECO:0000259" key="15">
    <source>
        <dbReference type="PROSITE" id="PS52040"/>
    </source>
</evidence>
<comment type="catalytic activity">
    <reaction evidence="1">
        <text>ATP-dependent breakage, passage and rejoining of double-stranded DNA.</text>
        <dbReference type="EC" id="5.6.2.2"/>
    </reaction>
</comment>
<comment type="cofactor">
    <cofactor evidence="2">
        <name>Ca(2+)</name>
        <dbReference type="ChEBI" id="CHEBI:29108"/>
    </cofactor>
</comment>
<evidence type="ECO:0000256" key="2">
    <source>
        <dbReference type="ARBA" id="ARBA00001913"/>
    </source>
</evidence>
<dbReference type="GO" id="GO:0003918">
    <property type="term" value="F:DNA topoisomerase type II (double strand cut, ATP-hydrolyzing) activity"/>
    <property type="evidence" value="ECO:0007669"/>
    <property type="project" value="UniProtKB-EC"/>
</dbReference>
<dbReference type="InterPro" id="IPR001241">
    <property type="entry name" value="Topo_IIA"/>
</dbReference>
<dbReference type="PANTHER" id="PTHR10169:SF38">
    <property type="entry name" value="DNA TOPOISOMERASE 2"/>
    <property type="match status" value="1"/>
</dbReference>
<dbReference type="GO" id="GO:0046872">
    <property type="term" value="F:metal ion binding"/>
    <property type="evidence" value="ECO:0007669"/>
    <property type="project" value="UniProtKB-KW"/>
</dbReference>
<dbReference type="SUPFAM" id="SSF56719">
    <property type="entry name" value="Type II DNA topoisomerase"/>
    <property type="match status" value="2"/>
</dbReference>
<dbReference type="InterPro" id="IPR002205">
    <property type="entry name" value="Topo_IIA_dom_A"/>
</dbReference>
<dbReference type="InterPro" id="IPR020568">
    <property type="entry name" value="Ribosomal_Su5_D2-typ_SF"/>
</dbReference>
<feature type="domain" description="Topo IIA-type catalytic" evidence="15">
    <location>
        <begin position="821"/>
        <end position="1303"/>
    </location>
</feature>
<dbReference type="InterPro" id="IPR013506">
    <property type="entry name" value="Topo_IIA_bsu_dom2"/>
</dbReference>
<dbReference type="SUPFAM" id="SSF54211">
    <property type="entry name" value="Ribosomal protein S5 domain 2-like"/>
    <property type="match status" value="1"/>
</dbReference>
<organism evidence="16">
    <name type="scientific">viral metagenome</name>
    <dbReference type="NCBI Taxonomy" id="1070528"/>
    <lineage>
        <taxon>unclassified sequences</taxon>
        <taxon>metagenomes</taxon>
        <taxon>organismal metagenomes</taxon>
    </lineage>
</organism>
<dbReference type="EMBL" id="MN739181">
    <property type="protein sequence ID" value="QHS92551.1"/>
    <property type="molecule type" value="Genomic_DNA"/>
</dbReference>
<evidence type="ECO:0000256" key="10">
    <source>
        <dbReference type="ARBA" id="ARBA00023029"/>
    </source>
</evidence>
<dbReference type="Gene3D" id="3.30.1360.40">
    <property type="match status" value="1"/>
</dbReference>
<evidence type="ECO:0000313" key="16">
    <source>
        <dbReference type="EMBL" id="QHS92551.1"/>
    </source>
</evidence>
<keyword evidence="12" id="KW-0413">Isomerase</keyword>
<dbReference type="GO" id="GO:0000712">
    <property type="term" value="P:resolution of meiotic recombination intermediates"/>
    <property type="evidence" value="ECO:0007669"/>
    <property type="project" value="TreeGrafter"/>
</dbReference>
<dbReference type="InterPro" id="IPR006171">
    <property type="entry name" value="TOPRIM_dom"/>
</dbReference>
<dbReference type="GO" id="GO:0000819">
    <property type="term" value="P:sister chromatid segregation"/>
    <property type="evidence" value="ECO:0007669"/>
    <property type="project" value="TreeGrafter"/>
</dbReference>
<dbReference type="EC" id="5.6.2.2" evidence="5"/>
<dbReference type="InterPro" id="IPR001154">
    <property type="entry name" value="TopoII_euk"/>
</dbReference>
<evidence type="ECO:0000256" key="14">
    <source>
        <dbReference type="SAM" id="MobiDB-lite"/>
    </source>
</evidence>
<evidence type="ECO:0000256" key="11">
    <source>
        <dbReference type="ARBA" id="ARBA00023125"/>
    </source>
</evidence>
<evidence type="ECO:0000256" key="4">
    <source>
        <dbReference type="ARBA" id="ARBA00011080"/>
    </source>
</evidence>
<keyword evidence="7" id="KW-0547">Nucleotide-binding</keyword>
<feature type="region of interest" description="Disordered" evidence="14">
    <location>
        <begin position="1229"/>
        <end position="1249"/>
    </location>
</feature>
<dbReference type="SMART" id="SM00433">
    <property type="entry name" value="TOP2c"/>
    <property type="match status" value="1"/>
</dbReference>
<dbReference type="Pfam" id="PF16898">
    <property type="entry name" value="TOPRIM_C"/>
    <property type="match status" value="2"/>
</dbReference>
<dbReference type="Gene3D" id="1.10.268.10">
    <property type="entry name" value="Topoisomerase, domain 3"/>
    <property type="match status" value="1"/>
</dbReference>
<dbReference type="PANTHER" id="PTHR10169">
    <property type="entry name" value="DNA TOPOISOMERASE/GYRASE"/>
    <property type="match status" value="1"/>
</dbReference>
<evidence type="ECO:0000256" key="7">
    <source>
        <dbReference type="ARBA" id="ARBA00022741"/>
    </source>
</evidence>
<keyword evidence="10" id="KW-0799">Topoisomerase</keyword>
<evidence type="ECO:0000256" key="3">
    <source>
        <dbReference type="ARBA" id="ARBA00001946"/>
    </source>
</evidence>
<dbReference type="Gene3D" id="3.30.230.10">
    <property type="match status" value="1"/>
</dbReference>
<comment type="cofactor">
    <cofactor evidence="3">
        <name>Mg(2+)</name>
        <dbReference type="ChEBI" id="CHEBI:18420"/>
    </cofactor>
</comment>
<dbReference type="Gene3D" id="3.90.199.10">
    <property type="entry name" value="Topoisomerase II, domain 5"/>
    <property type="match status" value="1"/>
</dbReference>
<keyword evidence="11" id="KW-0238">DNA-binding</keyword>
<dbReference type="Pfam" id="PF00521">
    <property type="entry name" value="DNA_topoisoIV"/>
    <property type="match status" value="1"/>
</dbReference>
<dbReference type="InterPro" id="IPR013759">
    <property type="entry name" value="Topo_IIA_B_C"/>
</dbReference>
<dbReference type="GO" id="GO:0006265">
    <property type="term" value="P:DNA topological change"/>
    <property type="evidence" value="ECO:0007669"/>
    <property type="project" value="InterPro"/>
</dbReference>
<dbReference type="InterPro" id="IPR014721">
    <property type="entry name" value="Ribsml_uS5_D2-typ_fold_subgr"/>
</dbReference>
<dbReference type="GO" id="GO:0005634">
    <property type="term" value="C:nucleus"/>
    <property type="evidence" value="ECO:0007669"/>
    <property type="project" value="TreeGrafter"/>
</dbReference>
<feature type="region of interest" description="Disordered" evidence="14">
    <location>
        <begin position="895"/>
        <end position="917"/>
    </location>
</feature>
<evidence type="ECO:0000256" key="5">
    <source>
        <dbReference type="ARBA" id="ARBA00012895"/>
    </source>
</evidence>
<dbReference type="Gene3D" id="3.40.50.670">
    <property type="match status" value="2"/>
</dbReference>
<name>A0A6C0BLC5_9ZZZZ</name>
<dbReference type="PRINTS" id="PR00418">
    <property type="entry name" value="TPI2FAMILY"/>
</dbReference>